<dbReference type="Pfam" id="PF21788">
    <property type="entry name" value="TNP-like_GBD"/>
    <property type="match status" value="1"/>
</dbReference>
<evidence type="ECO:0000313" key="5">
    <source>
        <dbReference type="Proteomes" id="UP000648187"/>
    </source>
</evidence>
<evidence type="ECO:0000313" key="4">
    <source>
        <dbReference type="EMBL" id="KAF9405286.1"/>
    </source>
</evidence>
<accession>A0A835G4G4</accession>
<gene>
    <name evidence="4" type="ORF">HW555_013916</name>
</gene>
<dbReference type="AlphaFoldDB" id="A0A835G4G4"/>
<dbReference type="Proteomes" id="UP000648187">
    <property type="component" value="Unassembled WGS sequence"/>
</dbReference>
<dbReference type="PANTHER" id="PTHR47577">
    <property type="entry name" value="THAP DOMAIN-CONTAINING PROTEIN 6"/>
    <property type="match status" value="1"/>
</dbReference>
<proteinExistence type="predicted"/>
<dbReference type="InterPro" id="IPR048367">
    <property type="entry name" value="TNP-like_RNaseH_C"/>
</dbReference>
<name>A0A835G4G4_SPOEX</name>
<comment type="caution">
    <text evidence="4">The sequence shown here is derived from an EMBL/GenBank/DDBJ whole genome shotgun (WGS) entry which is preliminary data.</text>
</comment>
<evidence type="ECO:0000259" key="2">
    <source>
        <dbReference type="Pfam" id="PF21788"/>
    </source>
</evidence>
<feature type="non-terminal residue" evidence="4">
    <location>
        <position position="640"/>
    </location>
</feature>
<sequence length="640" mass="72856">MALGIYKKSPACYRLLRRMFALPSQSSLNKLLNKVPLKPGINRHIFKTLMKISDKQTEDDNLCILSFDEMSIRKHLSYNESQDEIQGFQDHGNHGRNHQIASKALVFMLAGIRKKWKQPIAFYFSHTMNSDRMTVILKEILTECFNSNMDVVATVCDLSTVNVKVLKTMGATTRDPYFSHNNKEIVAVLDPPHLLKCTRNLLLKHDVECTTDIQGNNESIKGVAKWSYRESFYNMDKSNPNFVFAPALTESHIKPNVKQQMRVKLAAQIFSHSVTAGILAKISSNELPPEAHATATLTKNFDDLFDAVNADSPDLRRGKIYSTNITTRSPHISLFNKMRKFISSMKYLGSRSTPPSQDGWIHTLNAIERLWKNLQAKQIKSLSTRRLNQDPLENCFGCIRFNCGSNYNPTIQQFVAGVKTAILSNLRHAGQKRNCEDDTAVLCDNFITFLNDLPTTQDKGPNQARPTNQVYTDQNIEASLADAVEAVEQATPEGQACGYVCGFIFKKLRHNGCSDCRQAFLTNYAETVHVFTSFREYREANSLNYVSKEMIQCVETMASLINKYLQDEAWRENVKKNILGAIDVVDFSFLSACTRHAQINKEDLKSSTFYICIKRYTTLKNREMEEDEKRNALKRKIQIL</sequence>
<evidence type="ECO:0000259" key="3">
    <source>
        <dbReference type="Pfam" id="PF21789"/>
    </source>
</evidence>
<keyword evidence="5" id="KW-1185">Reference proteome</keyword>
<dbReference type="InterPro" id="IPR048365">
    <property type="entry name" value="TNP-like_RNaseH_N"/>
</dbReference>
<dbReference type="EMBL" id="JACKWZ010000766">
    <property type="protein sequence ID" value="KAF9405286.1"/>
    <property type="molecule type" value="Genomic_DNA"/>
</dbReference>
<dbReference type="InterPro" id="IPR048366">
    <property type="entry name" value="TNP-like_GBD"/>
</dbReference>
<protein>
    <recommendedName>
        <fullName evidence="6">Transposable element P transposase</fullName>
    </recommendedName>
</protein>
<organism evidence="4 5">
    <name type="scientific">Spodoptera exigua</name>
    <name type="common">Beet armyworm</name>
    <name type="synonym">Noctua fulgens</name>
    <dbReference type="NCBI Taxonomy" id="7107"/>
    <lineage>
        <taxon>Eukaryota</taxon>
        <taxon>Metazoa</taxon>
        <taxon>Ecdysozoa</taxon>
        <taxon>Arthropoda</taxon>
        <taxon>Hexapoda</taxon>
        <taxon>Insecta</taxon>
        <taxon>Pterygota</taxon>
        <taxon>Neoptera</taxon>
        <taxon>Endopterygota</taxon>
        <taxon>Lepidoptera</taxon>
        <taxon>Glossata</taxon>
        <taxon>Ditrysia</taxon>
        <taxon>Noctuoidea</taxon>
        <taxon>Noctuidae</taxon>
        <taxon>Amphipyrinae</taxon>
        <taxon>Spodoptera</taxon>
    </lineage>
</organism>
<feature type="domain" description="Transposable element P transposase-like RNase H C-terminal" evidence="3">
    <location>
        <begin position="387"/>
        <end position="415"/>
    </location>
</feature>
<reference evidence="4" key="1">
    <citation type="submission" date="2020-08" db="EMBL/GenBank/DDBJ databases">
        <title>Spodoptera exigua strain:BAW_Kor-Di-RS1 Genome sequencing and assembly.</title>
        <authorList>
            <person name="Kim J."/>
            <person name="Nam H.Y."/>
            <person name="Kwon M."/>
            <person name="Choi J.H."/>
            <person name="Cho S.R."/>
            <person name="Kim G.-H."/>
        </authorList>
    </citation>
    <scope>NUCLEOTIDE SEQUENCE</scope>
    <source>
        <strain evidence="4">BAW_Kor-Di-RS1</strain>
        <tissue evidence="4">Whole-body</tissue>
    </source>
</reference>
<evidence type="ECO:0008006" key="6">
    <source>
        <dbReference type="Google" id="ProtNLM"/>
    </source>
</evidence>
<dbReference type="Pfam" id="PF21787">
    <property type="entry name" value="TNP-like_RNaseH_N"/>
    <property type="match status" value="1"/>
</dbReference>
<evidence type="ECO:0000259" key="1">
    <source>
        <dbReference type="Pfam" id="PF21787"/>
    </source>
</evidence>
<dbReference type="Pfam" id="PF21789">
    <property type="entry name" value="TNP-like_RNaseH_C"/>
    <property type="match status" value="1"/>
</dbReference>
<feature type="domain" description="Transposable element P transposase-like RNase H" evidence="1">
    <location>
        <begin position="38"/>
        <end position="170"/>
    </location>
</feature>
<dbReference type="PANTHER" id="PTHR47577:SF2">
    <property type="entry name" value="THAP DOMAIN CONTAINING 9"/>
    <property type="match status" value="1"/>
</dbReference>
<feature type="domain" description="Transposable element P transposase-like GTP-binding insertion" evidence="2">
    <location>
        <begin position="193"/>
        <end position="313"/>
    </location>
</feature>